<dbReference type="AlphaFoldDB" id="A0A8J3Y2J5"/>
<evidence type="ECO:0000313" key="2">
    <source>
        <dbReference type="EMBL" id="GII59748.1"/>
    </source>
</evidence>
<evidence type="ECO:0000313" key="3">
    <source>
        <dbReference type="Proteomes" id="UP000605992"/>
    </source>
</evidence>
<dbReference type="EMBL" id="BOOR01000095">
    <property type="protein sequence ID" value="GII59748.1"/>
    <property type="molecule type" value="Genomic_DNA"/>
</dbReference>
<keyword evidence="3" id="KW-1185">Reference proteome</keyword>
<reference evidence="2" key="1">
    <citation type="submission" date="2021-01" db="EMBL/GenBank/DDBJ databases">
        <title>Whole genome shotgun sequence of Planotetraspora thailandica NBRC 104271.</title>
        <authorList>
            <person name="Komaki H."/>
            <person name="Tamura T."/>
        </authorList>
    </citation>
    <scope>NUCLEOTIDE SEQUENCE</scope>
    <source>
        <strain evidence="2">NBRC 104271</strain>
    </source>
</reference>
<feature type="signal peptide" evidence="1">
    <location>
        <begin position="1"/>
        <end position="22"/>
    </location>
</feature>
<evidence type="ECO:0000256" key="1">
    <source>
        <dbReference type="SAM" id="SignalP"/>
    </source>
</evidence>
<gene>
    <name evidence="2" type="ORF">Pth03_81370</name>
</gene>
<organism evidence="2 3">
    <name type="scientific">Planotetraspora thailandica</name>
    <dbReference type="NCBI Taxonomy" id="487172"/>
    <lineage>
        <taxon>Bacteria</taxon>
        <taxon>Bacillati</taxon>
        <taxon>Actinomycetota</taxon>
        <taxon>Actinomycetes</taxon>
        <taxon>Streptosporangiales</taxon>
        <taxon>Streptosporangiaceae</taxon>
        <taxon>Planotetraspora</taxon>
    </lineage>
</organism>
<dbReference type="Proteomes" id="UP000605992">
    <property type="component" value="Unassembled WGS sequence"/>
</dbReference>
<accession>A0A8J3Y2J5</accession>
<name>A0A8J3Y2J5_9ACTN</name>
<proteinExistence type="predicted"/>
<comment type="caution">
    <text evidence="2">The sequence shown here is derived from an EMBL/GenBank/DDBJ whole genome shotgun (WGS) entry which is preliminary data.</text>
</comment>
<feature type="chain" id="PRO_5035247880" evidence="1">
    <location>
        <begin position="23"/>
        <end position="147"/>
    </location>
</feature>
<dbReference type="RefSeq" id="WP_203949783.1">
    <property type="nucleotide sequence ID" value="NZ_BOOR01000095.1"/>
</dbReference>
<sequence length="147" mass="14425">MINRRIAVTGTAVALLLTGVLAASASADGPTPVSGSKSSFVCVDQNGKKLEATPLVSVPHPSQGGLTASLVEAGVPAVPYGDQKAKRTAPAPTAAVRLTPAEVVAKGGRLTPAAAAPAIKASQAVAVKVGHFSTAPGKAGAVSCHEK</sequence>
<keyword evidence="1" id="KW-0732">Signal</keyword>
<protein>
    <submittedName>
        <fullName evidence="2">Uncharacterized protein</fullName>
    </submittedName>
</protein>